<dbReference type="Pfam" id="PF16472">
    <property type="entry name" value="DUF5050"/>
    <property type="match status" value="1"/>
</dbReference>
<dbReference type="Gene3D" id="3.40.50.1820">
    <property type="entry name" value="alpha/beta hydrolase"/>
    <property type="match status" value="1"/>
</dbReference>
<sequence>MRFLIFLVCSFTLTSCCHTKKESFAMYTDYPEVDQNFMIQGDSILYFVQNRHEESHIFRIKNNGIDTLFTQNPILNNIYLSNGSITGLRDSCGNEQYNSAEKEINQALGQEKIERLYSGHTGKYLIYKTTTTQNVYLYSWKTKTQKLLLPGTINFQHVCFSANDSLALFCEQGKMYKLYLAEGRIQEVVTQLQAEILNPSFAENEIYFCSRDTGNYTAIYRISLSGSSSKAQLVYREAKNDLRMPLKQGNDLYYIEVSNSNYLLSRLNLKTDSAITINTSGVVYTYQAFGKNILFTYSNIRCPKILVDYATDLNQCFYVLPLPARDTTLSAALNTKESTDSNTYNIGTQHSYGKAVVLYIHPGIHNDFSPRYDPILASLAHKGYQIIAPNYPGSTGYGWSYAMQSQDSAVEYLNKLKLKIKALHPNKQILVLSQSSGNALAEKLISKYPDHITAAASLFGVSTGNTPNFKVPYVYILGINDPIVKWTQRIEELRHSPYYNRSIRVYNYPAEGHWFRNPEHLETAIHRIEEFFSTQQPKHI</sequence>
<feature type="domain" description="Prolow-density lipoprotein receptor-related protein 1-like beta-propeller" evidence="2">
    <location>
        <begin position="42"/>
        <end position="233"/>
    </location>
</feature>
<dbReference type="SUPFAM" id="SSF82171">
    <property type="entry name" value="DPP6 N-terminal domain-like"/>
    <property type="match status" value="1"/>
</dbReference>
<protein>
    <submittedName>
        <fullName evidence="3">Uncharacterized protein</fullName>
    </submittedName>
</protein>
<dbReference type="InterPro" id="IPR022742">
    <property type="entry name" value="Hydrolase_4"/>
</dbReference>
<dbReference type="InterPro" id="IPR032485">
    <property type="entry name" value="LRP1-like_beta_prop"/>
</dbReference>
<evidence type="ECO:0000313" key="4">
    <source>
        <dbReference type="Proteomes" id="UP000468388"/>
    </source>
</evidence>
<dbReference type="AlphaFoldDB" id="A0A6N8J4X3"/>
<dbReference type="Pfam" id="PF12146">
    <property type="entry name" value="Hydrolase_4"/>
    <property type="match status" value="1"/>
</dbReference>
<dbReference type="InterPro" id="IPR029058">
    <property type="entry name" value="AB_hydrolase_fold"/>
</dbReference>
<feature type="domain" description="Serine aminopeptidase S33" evidence="1">
    <location>
        <begin position="355"/>
        <end position="456"/>
    </location>
</feature>
<organism evidence="3 4">
    <name type="scientific">Chitinophaga oryziterrae</name>
    <dbReference type="NCBI Taxonomy" id="1031224"/>
    <lineage>
        <taxon>Bacteria</taxon>
        <taxon>Pseudomonadati</taxon>
        <taxon>Bacteroidota</taxon>
        <taxon>Chitinophagia</taxon>
        <taxon>Chitinophagales</taxon>
        <taxon>Chitinophagaceae</taxon>
        <taxon>Chitinophaga</taxon>
    </lineage>
</organism>
<dbReference type="EMBL" id="WRXO01000001">
    <property type="protein sequence ID" value="MVT40277.1"/>
    <property type="molecule type" value="Genomic_DNA"/>
</dbReference>
<evidence type="ECO:0000259" key="2">
    <source>
        <dbReference type="Pfam" id="PF16472"/>
    </source>
</evidence>
<gene>
    <name evidence="3" type="ORF">GO495_06765</name>
</gene>
<comment type="caution">
    <text evidence="3">The sequence shown here is derived from an EMBL/GenBank/DDBJ whole genome shotgun (WGS) entry which is preliminary data.</text>
</comment>
<name>A0A6N8J4X3_9BACT</name>
<reference evidence="3 4" key="1">
    <citation type="submission" date="2019-12" db="EMBL/GenBank/DDBJ databases">
        <title>The draft genomic sequence of strain Chitinophaga oryziterrae JCM 16595.</title>
        <authorList>
            <person name="Zhang X."/>
        </authorList>
    </citation>
    <scope>NUCLEOTIDE SEQUENCE [LARGE SCALE GENOMIC DNA]</scope>
    <source>
        <strain evidence="3 4">JCM 16595</strain>
    </source>
</reference>
<keyword evidence="4" id="KW-1185">Reference proteome</keyword>
<evidence type="ECO:0000313" key="3">
    <source>
        <dbReference type="EMBL" id="MVT40277.1"/>
    </source>
</evidence>
<dbReference type="Proteomes" id="UP000468388">
    <property type="component" value="Unassembled WGS sequence"/>
</dbReference>
<evidence type="ECO:0000259" key="1">
    <source>
        <dbReference type="Pfam" id="PF12146"/>
    </source>
</evidence>
<dbReference type="SUPFAM" id="SSF53474">
    <property type="entry name" value="alpha/beta-Hydrolases"/>
    <property type="match status" value="1"/>
</dbReference>
<accession>A0A6N8J4X3</accession>
<dbReference type="PROSITE" id="PS51257">
    <property type="entry name" value="PROKAR_LIPOPROTEIN"/>
    <property type="match status" value="1"/>
</dbReference>
<proteinExistence type="predicted"/>